<dbReference type="KEGG" id="mpuf:101691562"/>
<proteinExistence type="predicted"/>
<feature type="compositionally biased region" description="Basic and acidic residues" evidence="1">
    <location>
        <begin position="106"/>
        <end position="118"/>
    </location>
</feature>
<sequence>MGNQAEKPVQTNLVTLMFIFLVILPQFATPDPNPLSHVIRCLQEEWDLIVTSDEANAFSFQRNLSNRLFPRGGRTSLLRFPVVAELPAGCHGDSGLSGGACALEEEGTRPASGDEERACVGGQTGAGLGQGERGSRVLVFLATRSVWGSWCEMEAGAAAEDGPDGPRERRGLDEAGRQQQNHEVRSQSRADRFPKHSYWLDLWLFILFDVVLFIFVYLLP</sequence>
<name>A0A8U0NR09_MUSPF</name>
<dbReference type="AlphaFoldDB" id="A0A8U0NR09"/>
<dbReference type="OrthoDB" id="9716507at2759"/>
<evidence type="ECO:0000256" key="1">
    <source>
        <dbReference type="SAM" id="MobiDB-lite"/>
    </source>
</evidence>
<reference evidence="5" key="1">
    <citation type="submission" date="2025-08" db="UniProtKB">
        <authorList>
            <consortium name="RefSeq"/>
        </authorList>
    </citation>
    <scope>IDENTIFICATION</scope>
    <source>
        <tissue evidence="5">Brain</tissue>
    </source>
</reference>
<dbReference type="CTD" id="401152"/>
<dbReference type="PANTHER" id="PTHR37367:SF1">
    <property type="entry name" value="CHROMOSOME 4 OPEN READING FRAME 3"/>
    <property type="match status" value="1"/>
</dbReference>
<organism evidence="4 5">
    <name type="scientific">Mustela putorius furo</name>
    <name type="common">European domestic ferret</name>
    <name type="synonym">Mustela furo</name>
    <dbReference type="NCBI Taxonomy" id="9669"/>
    <lineage>
        <taxon>Eukaryota</taxon>
        <taxon>Metazoa</taxon>
        <taxon>Chordata</taxon>
        <taxon>Craniata</taxon>
        <taxon>Vertebrata</taxon>
        <taxon>Euteleostomi</taxon>
        <taxon>Mammalia</taxon>
        <taxon>Eutheria</taxon>
        <taxon>Laurasiatheria</taxon>
        <taxon>Carnivora</taxon>
        <taxon>Caniformia</taxon>
        <taxon>Musteloidea</taxon>
        <taxon>Mustelidae</taxon>
        <taxon>Mustelinae</taxon>
        <taxon>Mustela</taxon>
    </lineage>
</organism>
<dbReference type="InterPro" id="IPR038780">
    <property type="entry name" value="ALN"/>
</dbReference>
<keyword evidence="2" id="KW-1133">Transmembrane helix</keyword>
<keyword evidence="4" id="KW-1185">Reference proteome</keyword>
<keyword evidence="2" id="KW-0812">Transmembrane</keyword>
<evidence type="ECO:0000313" key="5">
    <source>
        <dbReference type="RefSeq" id="XP_012909389.2"/>
    </source>
</evidence>
<accession>A0A8U0NR09</accession>
<protein>
    <submittedName>
        <fullName evidence="5">Uncharacterized protein C4orf3 homolog</fullName>
    </submittedName>
</protein>
<dbReference type="GeneID" id="101691562"/>
<keyword evidence="2" id="KW-0472">Membrane</keyword>
<dbReference type="Pfam" id="PF17696">
    <property type="entry name" value="ALN"/>
    <property type="match status" value="1"/>
</dbReference>
<gene>
    <name evidence="5" type="primary">CUNH4orf3</name>
</gene>
<dbReference type="PANTHER" id="PTHR37367">
    <property type="entry name" value="CHROMOSOME 4 OPEN READING FRAME 3"/>
    <property type="match status" value="1"/>
</dbReference>
<evidence type="ECO:0000256" key="3">
    <source>
        <dbReference type="SAM" id="SignalP"/>
    </source>
</evidence>
<feature type="region of interest" description="Disordered" evidence="1">
    <location>
        <begin position="106"/>
        <end position="125"/>
    </location>
</feature>
<keyword evidence="3" id="KW-0732">Signal</keyword>
<dbReference type="Proteomes" id="UP000000715">
    <property type="component" value="Unplaced"/>
</dbReference>
<feature type="signal peptide" evidence="3">
    <location>
        <begin position="1"/>
        <end position="30"/>
    </location>
</feature>
<evidence type="ECO:0000313" key="4">
    <source>
        <dbReference type="Proteomes" id="UP000000715"/>
    </source>
</evidence>
<feature type="compositionally biased region" description="Basic and acidic residues" evidence="1">
    <location>
        <begin position="164"/>
        <end position="188"/>
    </location>
</feature>
<evidence type="ECO:0000256" key="2">
    <source>
        <dbReference type="SAM" id="Phobius"/>
    </source>
</evidence>
<feature type="transmembrane region" description="Helical" evidence="2">
    <location>
        <begin position="198"/>
        <end position="219"/>
    </location>
</feature>
<dbReference type="RefSeq" id="XP_012909389.2">
    <property type="nucleotide sequence ID" value="XM_013053935.2"/>
</dbReference>
<feature type="chain" id="PRO_5035858741" evidence="3">
    <location>
        <begin position="31"/>
        <end position="220"/>
    </location>
</feature>
<feature type="region of interest" description="Disordered" evidence="1">
    <location>
        <begin position="157"/>
        <end position="188"/>
    </location>
</feature>